<comment type="caution">
    <text evidence="2">The sequence shown here is derived from an EMBL/GenBank/DDBJ whole genome shotgun (WGS) entry which is preliminary data.</text>
</comment>
<keyword evidence="1" id="KW-0812">Transmembrane</keyword>
<dbReference type="RefSeq" id="WP_132580926.1">
    <property type="nucleotide sequence ID" value="NZ_SMAJ01000004.1"/>
</dbReference>
<protein>
    <submittedName>
        <fullName evidence="2">Uncharacterized protein</fullName>
    </submittedName>
</protein>
<keyword evidence="1" id="KW-0472">Membrane</keyword>
<evidence type="ECO:0000313" key="3">
    <source>
        <dbReference type="Proteomes" id="UP000295525"/>
    </source>
</evidence>
<feature type="transmembrane region" description="Helical" evidence="1">
    <location>
        <begin position="20"/>
        <end position="42"/>
    </location>
</feature>
<feature type="transmembrane region" description="Helical" evidence="1">
    <location>
        <begin position="87"/>
        <end position="106"/>
    </location>
</feature>
<evidence type="ECO:0000256" key="1">
    <source>
        <dbReference type="SAM" id="Phobius"/>
    </source>
</evidence>
<reference evidence="2 3" key="1">
    <citation type="submission" date="2019-03" db="EMBL/GenBank/DDBJ databases">
        <title>Genomic Encyclopedia of Type Strains, Phase IV (KMG-IV): sequencing the most valuable type-strain genomes for metagenomic binning, comparative biology and taxonomic classification.</title>
        <authorList>
            <person name="Goeker M."/>
        </authorList>
    </citation>
    <scope>NUCLEOTIDE SEQUENCE [LARGE SCALE GENOMIC DNA]</scope>
    <source>
        <strain evidence="2 3">DSM 24591</strain>
    </source>
</reference>
<organism evidence="2 3">
    <name type="scientific">Paralcaligenes ureilyticus</name>
    <dbReference type="NCBI Taxonomy" id="627131"/>
    <lineage>
        <taxon>Bacteria</taxon>
        <taxon>Pseudomonadati</taxon>
        <taxon>Pseudomonadota</taxon>
        <taxon>Betaproteobacteria</taxon>
        <taxon>Burkholderiales</taxon>
        <taxon>Alcaligenaceae</taxon>
        <taxon>Paralcaligenes</taxon>
    </lineage>
</organism>
<dbReference type="Proteomes" id="UP000295525">
    <property type="component" value="Unassembled WGS sequence"/>
</dbReference>
<keyword evidence="1" id="KW-1133">Transmembrane helix</keyword>
<sequence>MNDAKRRKEHKRKPPLYIRFYLGGIVILVVGLISAVLTYVLATDDKAYEIAGGKQYNFQVERIGGKLAVWAVHFNQWFGSLWHGKPLAFTLAFISIGAALVCFLIARSLSFNMSFKQDDS</sequence>
<dbReference type="OrthoDB" id="9008741at2"/>
<accession>A0A4R3M677</accession>
<dbReference type="EMBL" id="SMAJ01000004">
    <property type="protein sequence ID" value="TCT08894.1"/>
    <property type="molecule type" value="Genomic_DNA"/>
</dbReference>
<keyword evidence="3" id="KW-1185">Reference proteome</keyword>
<proteinExistence type="predicted"/>
<evidence type="ECO:0000313" key="2">
    <source>
        <dbReference type="EMBL" id="TCT08894.1"/>
    </source>
</evidence>
<name>A0A4R3M677_9BURK</name>
<dbReference type="AlphaFoldDB" id="A0A4R3M677"/>
<gene>
    <name evidence="2" type="ORF">EDC26_10452</name>
</gene>